<comment type="similarity">
    <text evidence="2">Belongs to the LpxB family.</text>
</comment>
<evidence type="ECO:0000256" key="8">
    <source>
        <dbReference type="ARBA" id="ARBA00022679"/>
    </source>
</evidence>
<protein>
    <recommendedName>
        <fullName evidence="4 11">Lipid-A-disaccharide synthase</fullName>
        <ecNumber evidence="3 11">2.4.1.182</ecNumber>
    </recommendedName>
</protein>
<dbReference type="OrthoDB" id="9801642at2"/>
<dbReference type="NCBIfam" id="TIGR00215">
    <property type="entry name" value="lpxB"/>
    <property type="match status" value="1"/>
</dbReference>
<dbReference type="EMBL" id="FTOA01000005">
    <property type="protein sequence ID" value="SIT02106.1"/>
    <property type="molecule type" value="Genomic_DNA"/>
</dbReference>
<dbReference type="PANTHER" id="PTHR30372:SF4">
    <property type="entry name" value="LIPID-A-DISACCHARIDE SYNTHASE, MITOCHONDRIAL-RELATED"/>
    <property type="match status" value="1"/>
</dbReference>
<keyword evidence="9" id="KW-0443">Lipid metabolism</keyword>
<dbReference type="InterPro" id="IPR003835">
    <property type="entry name" value="Glyco_trans_19"/>
</dbReference>
<reference evidence="12 13" key="1">
    <citation type="submission" date="2017-01" db="EMBL/GenBank/DDBJ databases">
        <authorList>
            <person name="Mah S.A."/>
            <person name="Swanson W.J."/>
            <person name="Moy G.W."/>
            <person name="Vacquier V.D."/>
        </authorList>
    </citation>
    <scope>NUCLEOTIDE SEQUENCE [LARGE SCALE GENOMIC DNA]</scope>
    <source>
        <strain evidence="12 13">DSM 11589</strain>
    </source>
</reference>
<keyword evidence="6" id="KW-0441">Lipid A biosynthesis</keyword>
<sequence length="397" mass="42851">MTAAPSRPPLVCIITGEPSGDLLGGRLMDALRRATGGTVDFMGVGGESMAARGLDSLIDQRELAVMGFIEVVPKIPRILRRVRELTQTILDRRPDVLITIDSWGFTKRVHRSVRAASAAAGWKVPQLHYVAPMVWAWKEKRARDVARTVDHLLCLLPNEPAYFERHGLPVTHVGHPVVEGGAGQGDRTGFRASHHLGDDSPLLVVLPGSRRSETSRLLPVFGEAVAILARRHPGLRVVVPTVATVADQVEQQVQSWAGTPVVLRGEQARYDTFAAGDVALAASGTVSLELAMAGLPHLVAYRVAASTAWLFRRLTSFRYANLINYVLDRFVIPEVLQEDCTALTLANTIDTLLTDASVRAGQRDAFAQAMMLFGGGEGLPSDRAARVVLDAIASGEG</sequence>
<dbReference type="AlphaFoldDB" id="A0A1N7NV08"/>
<keyword evidence="13" id="KW-1185">Reference proteome</keyword>
<evidence type="ECO:0000256" key="5">
    <source>
        <dbReference type="ARBA" id="ARBA00022516"/>
    </source>
</evidence>
<dbReference type="SUPFAM" id="SSF53756">
    <property type="entry name" value="UDP-Glycosyltransferase/glycogen phosphorylase"/>
    <property type="match status" value="1"/>
</dbReference>
<dbReference type="GO" id="GO:0005543">
    <property type="term" value="F:phospholipid binding"/>
    <property type="evidence" value="ECO:0007669"/>
    <property type="project" value="TreeGrafter"/>
</dbReference>
<gene>
    <name evidence="12" type="ORF">SAMN05421779_105378</name>
</gene>
<evidence type="ECO:0000256" key="2">
    <source>
        <dbReference type="ARBA" id="ARBA00007868"/>
    </source>
</evidence>
<evidence type="ECO:0000256" key="9">
    <source>
        <dbReference type="ARBA" id="ARBA00023098"/>
    </source>
</evidence>
<evidence type="ECO:0000256" key="11">
    <source>
        <dbReference type="NCBIfam" id="TIGR00215"/>
    </source>
</evidence>
<accession>A0A1N7NV08</accession>
<dbReference type="Proteomes" id="UP000185678">
    <property type="component" value="Unassembled WGS sequence"/>
</dbReference>
<evidence type="ECO:0000256" key="6">
    <source>
        <dbReference type="ARBA" id="ARBA00022556"/>
    </source>
</evidence>
<evidence type="ECO:0000256" key="3">
    <source>
        <dbReference type="ARBA" id="ARBA00012687"/>
    </source>
</evidence>
<evidence type="ECO:0000256" key="7">
    <source>
        <dbReference type="ARBA" id="ARBA00022676"/>
    </source>
</evidence>
<keyword evidence="5" id="KW-0444">Lipid biosynthesis</keyword>
<keyword evidence="8" id="KW-0808">Transferase</keyword>
<organism evidence="12 13">
    <name type="scientific">Insolitispirillum peregrinum</name>
    <dbReference type="NCBI Taxonomy" id="80876"/>
    <lineage>
        <taxon>Bacteria</taxon>
        <taxon>Pseudomonadati</taxon>
        <taxon>Pseudomonadota</taxon>
        <taxon>Alphaproteobacteria</taxon>
        <taxon>Rhodospirillales</taxon>
        <taxon>Novispirillaceae</taxon>
        <taxon>Insolitispirillum</taxon>
    </lineage>
</organism>
<evidence type="ECO:0000256" key="10">
    <source>
        <dbReference type="ARBA" id="ARBA00048975"/>
    </source>
</evidence>
<dbReference type="PANTHER" id="PTHR30372">
    <property type="entry name" value="LIPID-A-DISACCHARIDE SYNTHASE"/>
    <property type="match status" value="1"/>
</dbReference>
<dbReference type="Pfam" id="PF02684">
    <property type="entry name" value="LpxB"/>
    <property type="match status" value="1"/>
</dbReference>
<name>A0A1N7NV08_9PROT</name>
<comment type="catalytic activity">
    <reaction evidence="10">
        <text>a lipid X + a UDP-2-N,3-O-bis[(3R)-3-hydroxyacyl]-alpha-D-glucosamine = a lipid A disaccharide + UDP + H(+)</text>
        <dbReference type="Rhea" id="RHEA:67828"/>
        <dbReference type="ChEBI" id="CHEBI:15378"/>
        <dbReference type="ChEBI" id="CHEBI:58223"/>
        <dbReference type="ChEBI" id="CHEBI:137748"/>
        <dbReference type="ChEBI" id="CHEBI:176338"/>
        <dbReference type="ChEBI" id="CHEBI:176343"/>
        <dbReference type="EC" id="2.4.1.182"/>
    </reaction>
</comment>
<proteinExistence type="inferred from homology"/>
<dbReference type="RefSeq" id="WP_076401267.1">
    <property type="nucleotide sequence ID" value="NZ_FTOA01000005.1"/>
</dbReference>
<comment type="function">
    <text evidence="1">Condensation of UDP-2,3-diacylglucosamine and 2,3-diacylglucosamine-1-phosphate to form lipid A disaccharide, a precursor of lipid A, a phosphorylated glycolipid that anchors the lipopolysaccharide to the outer membrane of the cell.</text>
</comment>
<evidence type="ECO:0000256" key="1">
    <source>
        <dbReference type="ARBA" id="ARBA00002056"/>
    </source>
</evidence>
<evidence type="ECO:0000313" key="13">
    <source>
        <dbReference type="Proteomes" id="UP000185678"/>
    </source>
</evidence>
<evidence type="ECO:0000313" key="12">
    <source>
        <dbReference type="EMBL" id="SIT02106.1"/>
    </source>
</evidence>
<keyword evidence="7" id="KW-0328">Glycosyltransferase</keyword>
<evidence type="ECO:0000256" key="4">
    <source>
        <dbReference type="ARBA" id="ARBA00020902"/>
    </source>
</evidence>
<dbReference type="GO" id="GO:0009245">
    <property type="term" value="P:lipid A biosynthetic process"/>
    <property type="evidence" value="ECO:0007669"/>
    <property type="project" value="UniProtKB-UniRule"/>
</dbReference>
<dbReference type="GO" id="GO:0016020">
    <property type="term" value="C:membrane"/>
    <property type="evidence" value="ECO:0007669"/>
    <property type="project" value="GOC"/>
</dbReference>
<dbReference type="STRING" id="80876.SAMN05421779_105378"/>
<dbReference type="GO" id="GO:0008915">
    <property type="term" value="F:lipid-A-disaccharide synthase activity"/>
    <property type="evidence" value="ECO:0007669"/>
    <property type="project" value="UniProtKB-UniRule"/>
</dbReference>
<dbReference type="EC" id="2.4.1.182" evidence="3 11"/>